<evidence type="ECO:0000259" key="6">
    <source>
        <dbReference type="PROSITE" id="PS51184"/>
    </source>
</evidence>
<dbReference type="InterPro" id="IPR003347">
    <property type="entry name" value="JmjC_dom"/>
</dbReference>
<feature type="compositionally biased region" description="Polar residues" evidence="5">
    <location>
        <begin position="1"/>
        <end position="19"/>
    </location>
</feature>
<evidence type="ECO:0000256" key="1">
    <source>
        <dbReference type="ARBA" id="ARBA00001954"/>
    </source>
</evidence>
<comment type="cofactor">
    <cofactor evidence="1">
        <name>Fe(2+)</name>
        <dbReference type="ChEBI" id="CHEBI:29033"/>
    </cofactor>
</comment>
<dbReference type="InterPro" id="IPR041667">
    <property type="entry name" value="Cupin_8"/>
</dbReference>
<name>A0A841JN64_9BACT</name>
<dbReference type="SUPFAM" id="SSF51197">
    <property type="entry name" value="Clavaminate synthase-like"/>
    <property type="match status" value="1"/>
</dbReference>
<comment type="caution">
    <text evidence="7">The sequence shown here is derived from an EMBL/GenBank/DDBJ whole genome shotgun (WGS) entry which is preliminary data.</text>
</comment>
<evidence type="ECO:0000256" key="3">
    <source>
        <dbReference type="ARBA" id="ARBA00023002"/>
    </source>
</evidence>
<evidence type="ECO:0000256" key="4">
    <source>
        <dbReference type="ARBA" id="ARBA00023004"/>
    </source>
</evidence>
<reference evidence="7 8" key="1">
    <citation type="submission" date="2020-08" db="EMBL/GenBank/DDBJ databases">
        <title>Genomic Encyclopedia of Type Strains, Phase IV (KMG-IV): sequencing the most valuable type-strain genomes for metagenomic binning, comparative biology and taxonomic classification.</title>
        <authorList>
            <person name="Goeker M."/>
        </authorList>
    </citation>
    <scope>NUCLEOTIDE SEQUENCE [LARGE SCALE GENOMIC DNA]</scope>
    <source>
        <strain evidence="7 8">DSM 103733</strain>
    </source>
</reference>
<feature type="region of interest" description="Disordered" evidence="5">
    <location>
        <begin position="1"/>
        <end position="22"/>
    </location>
</feature>
<sequence length="343" mass="38696">MSTAVAMNHASSRAESTTRSIERRSAADLPYERFLKEYLEPNRPVIISGAAPQWNAMRTWTPEFFKNRFGSLTVNVSYETKMKMSELIDAVLASTPEKPGPYLHKVIIYRDMPELLADLSPDNVYAFPRRYAGSLMQERFRRPDGFLKLLIGGAGGKFPLMHYDTDNSHAMITEIYGDKEFILFPPEDTQYMYPFANSSHTSEIENPDQADIVKYPLFAKATKYRGTVYPGDSILIPSAWWHAARALNPSISVCTNMMYRSNWPGFVNEACDPVAGGSSVNRLLKRAYLNGLGAVLTTCEGLQKAMPRGPLSRKLAEFAPRYRQQLPTEVDYPKHRRTAASQS</sequence>
<keyword evidence="4" id="KW-0408">Iron</keyword>
<dbReference type="PROSITE" id="PS51184">
    <property type="entry name" value="JMJC"/>
    <property type="match status" value="1"/>
</dbReference>
<evidence type="ECO:0000313" key="7">
    <source>
        <dbReference type="EMBL" id="MBB6142796.1"/>
    </source>
</evidence>
<dbReference type="GO" id="GO:0016491">
    <property type="term" value="F:oxidoreductase activity"/>
    <property type="evidence" value="ECO:0007669"/>
    <property type="project" value="UniProtKB-KW"/>
</dbReference>
<dbReference type="OrthoDB" id="2942327at2"/>
<dbReference type="PANTHER" id="PTHR12461:SF106">
    <property type="entry name" value="BIFUNCTIONAL PEPTIDASE AND ARGINYL-HYDROXYLASE JMJD5"/>
    <property type="match status" value="1"/>
</dbReference>
<evidence type="ECO:0000256" key="2">
    <source>
        <dbReference type="ARBA" id="ARBA00022723"/>
    </source>
</evidence>
<dbReference type="RefSeq" id="WP_050057978.1">
    <property type="nucleotide sequence ID" value="NZ_JACHEK010000001.1"/>
</dbReference>
<protein>
    <recommendedName>
        <fullName evidence="6">JmjC domain-containing protein</fullName>
    </recommendedName>
</protein>
<evidence type="ECO:0000313" key="8">
    <source>
        <dbReference type="Proteomes" id="UP000538666"/>
    </source>
</evidence>
<dbReference type="AlphaFoldDB" id="A0A841JN64"/>
<keyword evidence="8" id="KW-1185">Reference proteome</keyword>
<feature type="domain" description="JmjC" evidence="6">
    <location>
        <begin position="116"/>
        <end position="274"/>
    </location>
</feature>
<evidence type="ECO:0000256" key="5">
    <source>
        <dbReference type="SAM" id="MobiDB-lite"/>
    </source>
</evidence>
<keyword evidence="2" id="KW-0479">Metal-binding</keyword>
<dbReference type="SMART" id="SM00558">
    <property type="entry name" value="JmjC"/>
    <property type="match status" value="1"/>
</dbReference>
<dbReference type="Gene3D" id="2.60.120.650">
    <property type="entry name" value="Cupin"/>
    <property type="match status" value="1"/>
</dbReference>
<keyword evidence="3" id="KW-0560">Oxidoreductase</keyword>
<accession>A0A841JN64</accession>
<organism evidence="7 8">
    <name type="scientific">Silvibacterium bohemicum</name>
    <dbReference type="NCBI Taxonomy" id="1577686"/>
    <lineage>
        <taxon>Bacteria</taxon>
        <taxon>Pseudomonadati</taxon>
        <taxon>Acidobacteriota</taxon>
        <taxon>Terriglobia</taxon>
        <taxon>Terriglobales</taxon>
        <taxon>Acidobacteriaceae</taxon>
        <taxon>Silvibacterium</taxon>
    </lineage>
</organism>
<gene>
    <name evidence="7" type="ORF">HNQ77_000734</name>
</gene>
<dbReference type="PANTHER" id="PTHR12461">
    <property type="entry name" value="HYPOXIA-INDUCIBLE FACTOR 1 ALPHA INHIBITOR-RELATED"/>
    <property type="match status" value="1"/>
</dbReference>
<proteinExistence type="predicted"/>
<dbReference type="Pfam" id="PF13621">
    <property type="entry name" value="Cupin_8"/>
    <property type="match status" value="1"/>
</dbReference>
<dbReference type="EMBL" id="JACHEK010000001">
    <property type="protein sequence ID" value="MBB6142796.1"/>
    <property type="molecule type" value="Genomic_DNA"/>
</dbReference>
<dbReference type="Proteomes" id="UP000538666">
    <property type="component" value="Unassembled WGS sequence"/>
</dbReference>
<dbReference type="GO" id="GO:0046872">
    <property type="term" value="F:metal ion binding"/>
    <property type="evidence" value="ECO:0007669"/>
    <property type="project" value="UniProtKB-KW"/>
</dbReference>